<protein>
    <submittedName>
        <fullName evidence="1">Thioredoxin family protein</fullName>
    </submittedName>
</protein>
<reference evidence="1 2" key="1">
    <citation type="submission" date="2019-09" db="EMBL/GenBank/DDBJ databases">
        <title>Genome sequence of Adhaeribacter sp. M2.</title>
        <authorList>
            <person name="Srinivasan S."/>
        </authorList>
    </citation>
    <scope>NUCLEOTIDE SEQUENCE [LARGE SCALE GENOMIC DNA]</scope>
    <source>
        <strain evidence="1 2">M2</strain>
    </source>
</reference>
<dbReference type="Gene3D" id="3.40.30.10">
    <property type="entry name" value="Glutaredoxin"/>
    <property type="match status" value="1"/>
</dbReference>
<dbReference type="Proteomes" id="UP000326570">
    <property type="component" value="Unassembled WGS sequence"/>
</dbReference>
<accession>A0A5N1IJ63</accession>
<gene>
    <name evidence="1" type="ORF">F0P94_17260</name>
</gene>
<dbReference type="AlphaFoldDB" id="A0A5N1IJ63"/>
<sequence length="210" mass="23644">MSTTFETAPTLVNPLTYNLYSILIEALVAAGQTTGPEQTEEKIAFTKLNAQRTKRVHKTFALLPELRETLQQIPAKWDWLLITESWCGDGAQLVPAIAEIATASANIELTILLRDENPELMDLYLTNGGRAIPKLICQDAETGEPLFTWGPRPTAIQQKVKAFKTENPYADKEELHQQLAIWYARDKSEALQRDLLHLMKEALCRSKPVN</sequence>
<keyword evidence="2" id="KW-1185">Reference proteome</keyword>
<comment type="caution">
    <text evidence="1">The sequence shown here is derived from an EMBL/GenBank/DDBJ whole genome shotgun (WGS) entry which is preliminary data.</text>
</comment>
<evidence type="ECO:0000313" key="2">
    <source>
        <dbReference type="Proteomes" id="UP000326570"/>
    </source>
</evidence>
<dbReference type="SUPFAM" id="SSF52833">
    <property type="entry name" value="Thioredoxin-like"/>
    <property type="match status" value="1"/>
</dbReference>
<name>A0A5N1IJ63_9BACT</name>
<dbReference type="EMBL" id="VTWT01000011">
    <property type="protein sequence ID" value="KAA9325682.1"/>
    <property type="molecule type" value="Genomic_DNA"/>
</dbReference>
<organism evidence="1 2">
    <name type="scientific">Adhaeribacter soli</name>
    <dbReference type="NCBI Taxonomy" id="2607655"/>
    <lineage>
        <taxon>Bacteria</taxon>
        <taxon>Pseudomonadati</taxon>
        <taxon>Bacteroidota</taxon>
        <taxon>Cytophagia</taxon>
        <taxon>Cytophagales</taxon>
        <taxon>Hymenobacteraceae</taxon>
        <taxon>Adhaeribacter</taxon>
    </lineage>
</organism>
<evidence type="ECO:0000313" key="1">
    <source>
        <dbReference type="EMBL" id="KAA9325682.1"/>
    </source>
</evidence>
<dbReference type="RefSeq" id="WP_150905371.1">
    <property type="nucleotide sequence ID" value="NZ_VTWT01000011.1"/>
</dbReference>
<dbReference type="InterPro" id="IPR036249">
    <property type="entry name" value="Thioredoxin-like_sf"/>
</dbReference>
<dbReference type="Pfam" id="PF14595">
    <property type="entry name" value="Thioredoxin_9"/>
    <property type="match status" value="1"/>
</dbReference>
<proteinExistence type="predicted"/>